<evidence type="ECO:0000313" key="2">
    <source>
        <dbReference type="WBParaSite" id="RSKR_0000859800.1"/>
    </source>
</evidence>
<sequence length="273" mass="29361">MPNLTSHQDFLMLPSALKSTNSFPNILPNGEATLFHYAQRNNSLDKMLDNDATFQQLKNKHHYGDSDNMNNNSLGLRSTSISLNDNKNNNLTLNGQNNTVKSIPVATVSGITSGQAKIEAAREAITSQGILNAHAFPTLLSTLLSSNPTQPTQPRSPSVPESATEHRSGLFSTREKENSADILSINMNSTASKNDSDSAGSPHSISDSNHSMASPSNSGDSANSVNYGDRGTSSTLTAAVETMKQPRDVVQIAELSLSIVHDVPNNWNKKMKI</sequence>
<evidence type="ECO:0000313" key="1">
    <source>
        <dbReference type="Proteomes" id="UP000095286"/>
    </source>
</evidence>
<dbReference type="Proteomes" id="UP000095286">
    <property type="component" value="Unplaced"/>
</dbReference>
<protein>
    <submittedName>
        <fullName evidence="2">ANK_REP_REGION domain-containing protein</fullName>
    </submittedName>
</protein>
<accession>A0AC35U742</accession>
<reference evidence="2" key="1">
    <citation type="submission" date="2016-11" db="UniProtKB">
        <authorList>
            <consortium name="WormBaseParasite"/>
        </authorList>
    </citation>
    <scope>IDENTIFICATION</scope>
    <source>
        <strain evidence="2">KR3021</strain>
    </source>
</reference>
<organism evidence="1 2">
    <name type="scientific">Rhabditophanes sp. KR3021</name>
    <dbReference type="NCBI Taxonomy" id="114890"/>
    <lineage>
        <taxon>Eukaryota</taxon>
        <taxon>Metazoa</taxon>
        <taxon>Ecdysozoa</taxon>
        <taxon>Nematoda</taxon>
        <taxon>Chromadorea</taxon>
        <taxon>Rhabditida</taxon>
        <taxon>Tylenchina</taxon>
        <taxon>Panagrolaimomorpha</taxon>
        <taxon>Strongyloidoidea</taxon>
        <taxon>Alloionematidae</taxon>
        <taxon>Rhabditophanes</taxon>
    </lineage>
</organism>
<name>A0AC35U742_9BILA</name>
<proteinExistence type="predicted"/>
<dbReference type="WBParaSite" id="RSKR_0000859800.1">
    <property type="protein sequence ID" value="RSKR_0000859800.1"/>
    <property type="gene ID" value="RSKR_0000859800"/>
</dbReference>